<dbReference type="EMBL" id="CP128399">
    <property type="protein sequence ID" value="WJW67468.1"/>
    <property type="molecule type" value="Genomic_DNA"/>
</dbReference>
<dbReference type="InterPro" id="IPR011624">
    <property type="entry name" value="Metal-dep_PHydrolase_7TM_extra"/>
</dbReference>
<evidence type="ECO:0000313" key="4">
    <source>
        <dbReference type="EMBL" id="NWJ45595.1"/>
    </source>
</evidence>
<evidence type="ECO:0000256" key="1">
    <source>
        <dbReference type="SAM" id="MobiDB-lite"/>
    </source>
</evidence>
<gene>
    <name evidence="4" type="ORF">HXX08_06930</name>
    <name evidence="5" type="ORF">OZ401_000734</name>
</gene>
<proteinExistence type="predicted"/>
<evidence type="ECO:0000313" key="7">
    <source>
        <dbReference type="Proteomes" id="UP001431572"/>
    </source>
</evidence>
<evidence type="ECO:0000313" key="6">
    <source>
        <dbReference type="Proteomes" id="UP000521676"/>
    </source>
</evidence>
<dbReference type="InterPro" id="IPR006674">
    <property type="entry name" value="HD_domain"/>
</dbReference>
<dbReference type="Proteomes" id="UP000521676">
    <property type="component" value="Unassembled WGS sequence"/>
</dbReference>
<feature type="compositionally biased region" description="Low complexity" evidence="1">
    <location>
        <begin position="838"/>
        <end position="849"/>
    </location>
</feature>
<feature type="transmembrane region" description="Helical" evidence="2">
    <location>
        <begin position="326"/>
        <end position="348"/>
    </location>
</feature>
<feature type="domain" description="HD/PDEase" evidence="3">
    <location>
        <begin position="537"/>
        <end position="692"/>
    </location>
</feature>
<dbReference type="CDD" id="cd00077">
    <property type="entry name" value="HDc"/>
    <property type="match status" value="1"/>
</dbReference>
<feature type="region of interest" description="Disordered" evidence="1">
    <location>
        <begin position="794"/>
        <end position="849"/>
    </location>
</feature>
<reference evidence="4 6" key="1">
    <citation type="submission" date="2020-06" db="EMBL/GenBank/DDBJ databases">
        <title>Anoxygenic phototrophic Chloroflexota member uses a Type I reaction center.</title>
        <authorList>
            <person name="Tsuji J.M."/>
            <person name="Shaw N.A."/>
            <person name="Nagashima S."/>
            <person name="Venkiteswaran J."/>
            <person name="Schiff S.L."/>
            <person name="Hanada S."/>
            <person name="Tank M."/>
            <person name="Neufeld J.D."/>
        </authorList>
    </citation>
    <scope>NUCLEOTIDE SEQUENCE [LARGE SCALE GENOMIC DNA]</scope>
    <source>
        <strain evidence="4">L227-S17</strain>
    </source>
</reference>
<dbReference type="InterPro" id="IPR006675">
    <property type="entry name" value="HDIG_dom"/>
</dbReference>
<reference evidence="5" key="2">
    <citation type="journal article" date="2024" name="Nature">
        <title>Anoxygenic phototroph of the Chloroflexota uses a type I reaction centre.</title>
        <authorList>
            <person name="Tsuji J.M."/>
            <person name="Shaw N.A."/>
            <person name="Nagashima S."/>
            <person name="Venkiteswaran J.J."/>
            <person name="Schiff S.L."/>
            <person name="Watanabe T."/>
            <person name="Fukui M."/>
            <person name="Hanada S."/>
            <person name="Tank M."/>
            <person name="Neufeld J.D."/>
        </authorList>
    </citation>
    <scope>NUCLEOTIDE SEQUENCE</scope>
    <source>
        <strain evidence="5">L227-S17</strain>
    </source>
</reference>
<keyword evidence="2" id="KW-0472">Membrane</keyword>
<dbReference type="Pfam" id="PF07697">
    <property type="entry name" value="7TMR-HDED"/>
    <property type="match status" value="1"/>
</dbReference>
<accession>A0A8T7M3A1</accession>
<dbReference type="InterPro" id="IPR003607">
    <property type="entry name" value="HD/PDEase_dom"/>
</dbReference>
<dbReference type="InterPro" id="IPR052722">
    <property type="entry name" value="PgpH_phosphodiesterase"/>
</dbReference>
<evidence type="ECO:0000313" key="5">
    <source>
        <dbReference type="EMBL" id="WJW67468.1"/>
    </source>
</evidence>
<feature type="transmembrane region" description="Helical" evidence="2">
    <location>
        <begin position="360"/>
        <end position="379"/>
    </location>
</feature>
<dbReference type="Pfam" id="PF07698">
    <property type="entry name" value="7TM-7TMR_HD"/>
    <property type="match status" value="1"/>
</dbReference>
<keyword evidence="2" id="KW-1133">Transmembrane helix</keyword>
<evidence type="ECO:0000259" key="3">
    <source>
        <dbReference type="SMART" id="SM00471"/>
    </source>
</evidence>
<dbReference type="NCBIfam" id="TIGR00277">
    <property type="entry name" value="HDIG"/>
    <property type="match status" value="1"/>
</dbReference>
<feature type="transmembrane region" description="Helical" evidence="2">
    <location>
        <begin position="451"/>
        <end position="473"/>
    </location>
</feature>
<dbReference type="PANTHER" id="PTHR36442">
    <property type="entry name" value="CYCLIC-DI-AMP PHOSPHODIESTERASE PGPH"/>
    <property type="match status" value="1"/>
</dbReference>
<dbReference type="Pfam" id="PF01966">
    <property type="entry name" value="HD"/>
    <property type="match status" value="1"/>
</dbReference>
<dbReference type="AlphaFoldDB" id="A0A8T7M3A1"/>
<dbReference type="SUPFAM" id="SSF109604">
    <property type="entry name" value="HD-domain/PDEase-like"/>
    <property type="match status" value="1"/>
</dbReference>
<evidence type="ECO:0000256" key="2">
    <source>
        <dbReference type="SAM" id="Phobius"/>
    </source>
</evidence>
<dbReference type="Gene3D" id="1.10.3210.10">
    <property type="entry name" value="Hypothetical protein af1432"/>
    <property type="match status" value="1"/>
</dbReference>
<protein>
    <submittedName>
        <fullName evidence="4">HDIG domain-containing protein</fullName>
    </submittedName>
</protein>
<dbReference type="RefSeq" id="WP_341469361.1">
    <property type="nucleotide sequence ID" value="NZ_CP128399.1"/>
</dbReference>
<feature type="region of interest" description="Disordered" evidence="1">
    <location>
        <begin position="1"/>
        <end position="34"/>
    </location>
</feature>
<feature type="transmembrane region" description="Helical" evidence="2">
    <location>
        <begin position="429"/>
        <end position="445"/>
    </location>
</feature>
<dbReference type="EMBL" id="JACATZ010000001">
    <property type="protein sequence ID" value="NWJ45595.1"/>
    <property type="molecule type" value="Genomic_DNA"/>
</dbReference>
<dbReference type="InterPro" id="IPR011621">
    <property type="entry name" value="Metal-dep_PHydrolase_7TM_intra"/>
</dbReference>
<organism evidence="4 6">
    <name type="scientific">Candidatus Chlorohelix allophototropha</name>
    <dbReference type="NCBI Taxonomy" id="3003348"/>
    <lineage>
        <taxon>Bacteria</taxon>
        <taxon>Bacillati</taxon>
        <taxon>Chloroflexota</taxon>
        <taxon>Chloroflexia</taxon>
        <taxon>Candidatus Chloroheliales</taxon>
        <taxon>Candidatus Chloroheliaceae</taxon>
        <taxon>Candidatus Chlorohelix</taxon>
    </lineage>
</organism>
<keyword evidence="2" id="KW-0812">Transmembrane</keyword>
<feature type="transmembrane region" description="Helical" evidence="2">
    <location>
        <begin position="485"/>
        <end position="508"/>
    </location>
</feature>
<feature type="transmembrane region" description="Helical" evidence="2">
    <location>
        <begin position="391"/>
        <end position="422"/>
    </location>
</feature>
<dbReference type="SMART" id="SM00471">
    <property type="entry name" value="HDc"/>
    <property type="match status" value="1"/>
</dbReference>
<dbReference type="PANTHER" id="PTHR36442:SF1">
    <property type="entry name" value="CYCLIC-DI-AMP PHOSPHODIESTERASE PGPH"/>
    <property type="match status" value="1"/>
</dbReference>
<keyword evidence="7" id="KW-1185">Reference proteome</keyword>
<feature type="transmembrane region" description="Helical" evidence="2">
    <location>
        <begin position="69"/>
        <end position="88"/>
    </location>
</feature>
<feature type="compositionally biased region" description="Low complexity" evidence="1">
    <location>
        <begin position="19"/>
        <end position="28"/>
    </location>
</feature>
<sequence length="849" mass="93737">MSLLKKSKQKPDPQKKTKSSSNTKSKQNLAEKDTAQLKITSNAKRNGSKNIWLKLLINLTDKSLMARRLTAFIFAFFSLAGIAIALLWQVDVKAVYKQSAGDVALDEVVAPRNLSYSSKILTDEARELNADNPVNNVYKRDEVSINMQREAILTLLDLITAARSTGPLAFASMKIQPQIINARLAEDDLSALAALSASDWDSVSAETRSTFNTVMSRQIIPGKLSEELNRLNLEVSNPSSLPTTFAQLSIQNRRLVVALVRPFIVSNAILDMEATKRNQILARENTQSITQNLTKGQVIVRKGELIQLIHIEIMERYGLRNSLNEWTYIFGVVGVIALLLFLLCSYIGVLYNTLWKNYKILGFITFSMILATIGIRLLIDTSDHSLLPYLLPIAGISMSVTALMNINIGLMVALVPALVAGLEGKSPELMLVYFCGGLVGALTLWKAERTIFFAFAGVASASIQFLAGLFYTLILGNIQPGNIGLLLIFSLVNGLLSASLAFFTFSVLGRALGVTSPIVLMELSHPNQPLLRQLMRDAPGTYHHSMLVGSLAEQAAERLEGDSLLARVGAYYHDIGKLERPDYFIDNQGNRPNIHDTLDPRESVRIIKRHVDYGVELAKEHNLPERVVDIIHQHHGTCVISYFYNKAQQMGFEIDEIDFRYPGPKPQTKIAALVMLADGCEAAVRANVQSGRILTGKTPEVEVIKPESNLKKPLTITAVVNKIFDDRVKDNQLDECDLTLREIERTRLLFIEQLTSIYHPRVDYNEQPGIKAGVENKIVTATVVELSPEQPLATLTSGAADSGCIEKESDIPPEIDNPKTNGNNNPRKGTGGIGGAGQRINRIQQNTEE</sequence>
<dbReference type="Proteomes" id="UP001431572">
    <property type="component" value="Chromosome 1"/>
</dbReference>
<name>A0A8T7M3A1_9CHLR</name>